<sequence>MSEPSVHGPSPLNAEYSKDMPPSFCGVYERSQQSISRLGSESGNVLEQAPSPALGPTPVPNASEDGLLRNLTSQLAQTAVGVREMSKQLVESILIITKARDNRLVEYTREIAVWLMLRKRKQRKRGMTVYVDAQLEHSRRFNAARIEREHPELFEPLDGKDGLSNQDRVDIAPHKGQLRYWTAEMCSTMPHLFDFVITLGGDGTVLFCSWLFQSSVPPVIPFSLGSLGFLTPFDFEKYKNSLHYVLDNGVRLNMRMRFRATVYRVIPPSDPGSSRYLRRAIRSGDTGKIIMENIKEDGWPTLEMPVRDGQYESTRQKHEHKDKPVPCFGTRPVESFEILNDLVIDRGPSPFVSMLEVFADNLHLTTSQADGLCISTPTGSTAYSLSAGGSLVHPEIPAILITPICPHTLSFRPMLLPDSMELRIAVPYDSRANAWASFDGRGRIEINRGDHIKISASPYPFPTVNPEEVESPWFDSVSRTLNWNQREKQKSFVVVEEGPMDALDLGKGPEKEAKKNKIMRHKEVVTNEDSDEQPEHYDIDDTESAPVTRVHSYDPLPQRPSIISSVQPMTGITRLQDDPCKSPMARSGILTPDRFGSGGPPRPPAPLSKRHLTYADFRIQDTMTSPEEQDSMENLRVEKPSKHSSAFVVYGKDDSDSG</sequence>
<name>A0A2N1J9Q3_9BASI</name>
<keyword evidence="6" id="KW-0521">NADP</keyword>
<evidence type="ECO:0000313" key="10">
    <source>
        <dbReference type="Proteomes" id="UP000232875"/>
    </source>
</evidence>
<comment type="similarity">
    <text evidence="1">Belongs to the NAD kinase family.</text>
</comment>
<dbReference type="GO" id="GO:0006741">
    <property type="term" value="P:NADP+ biosynthetic process"/>
    <property type="evidence" value="ECO:0007669"/>
    <property type="project" value="InterPro"/>
</dbReference>
<dbReference type="OrthoDB" id="24581at2759"/>
<organism evidence="9 10">
    <name type="scientific">Malassezia vespertilionis</name>
    <dbReference type="NCBI Taxonomy" id="2020962"/>
    <lineage>
        <taxon>Eukaryota</taxon>
        <taxon>Fungi</taxon>
        <taxon>Dikarya</taxon>
        <taxon>Basidiomycota</taxon>
        <taxon>Ustilaginomycotina</taxon>
        <taxon>Malasseziomycetes</taxon>
        <taxon>Malasseziales</taxon>
        <taxon>Malasseziaceae</taxon>
        <taxon>Malassezia</taxon>
    </lineage>
</organism>
<dbReference type="InterPro" id="IPR017437">
    <property type="entry name" value="ATP-NAD_kinase_PpnK-typ_C"/>
</dbReference>
<keyword evidence="10" id="KW-1185">Reference proteome</keyword>
<dbReference type="Gene3D" id="2.60.200.30">
    <property type="entry name" value="Probable inorganic polyphosphate/atp-NAD kinase, domain 2"/>
    <property type="match status" value="1"/>
</dbReference>
<evidence type="ECO:0000256" key="6">
    <source>
        <dbReference type="ARBA" id="ARBA00022857"/>
    </source>
</evidence>
<dbReference type="InterPro" id="IPR017438">
    <property type="entry name" value="ATP-NAD_kinase_N"/>
</dbReference>
<protein>
    <recommendedName>
        <fullName evidence="11">ATP-NAD kinase</fullName>
    </recommendedName>
</protein>
<feature type="region of interest" description="Disordered" evidence="8">
    <location>
        <begin position="38"/>
        <end position="65"/>
    </location>
</feature>
<gene>
    <name evidence="9" type="ORF">MVES_002942</name>
</gene>
<accession>A0A2N1J9Q3</accession>
<keyword evidence="3" id="KW-0547">Nucleotide-binding</keyword>
<evidence type="ECO:0000256" key="7">
    <source>
        <dbReference type="ARBA" id="ARBA00023027"/>
    </source>
</evidence>
<dbReference type="AlphaFoldDB" id="A0A2N1J9Q3"/>
<evidence type="ECO:0000256" key="1">
    <source>
        <dbReference type="ARBA" id="ARBA00010995"/>
    </source>
</evidence>
<evidence type="ECO:0000256" key="2">
    <source>
        <dbReference type="ARBA" id="ARBA00022679"/>
    </source>
</evidence>
<dbReference type="GO" id="GO:0005524">
    <property type="term" value="F:ATP binding"/>
    <property type="evidence" value="ECO:0007669"/>
    <property type="project" value="UniProtKB-KW"/>
</dbReference>
<keyword evidence="4" id="KW-0418">Kinase</keyword>
<dbReference type="InterPro" id="IPR016064">
    <property type="entry name" value="NAD/diacylglycerol_kinase_sf"/>
</dbReference>
<dbReference type="Gene3D" id="3.40.50.10330">
    <property type="entry name" value="Probable inorganic polyphosphate/atp-NAD kinase, domain 1"/>
    <property type="match status" value="1"/>
</dbReference>
<dbReference type="EMBL" id="KZ454992">
    <property type="protein sequence ID" value="PKI83278.1"/>
    <property type="molecule type" value="Genomic_DNA"/>
</dbReference>
<evidence type="ECO:0000313" key="9">
    <source>
        <dbReference type="EMBL" id="PKI83278.1"/>
    </source>
</evidence>
<dbReference type="HAMAP" id="MF_00361">
    <property type="entry name" value="NAD_kinase"/>
    <property type="match status" value="1"/>
</dbReference>
<dbReference type="Pfam" id="PF01513">
    <property type="entry name" value="NAD_kinase"/>
    <property type="match status" value="1"/>
</dbReference>
<dbReference type="InterPro" id="IPR002504">
    <property type="entry name" value="NADK"/>
</dbReference>
<dbReference type="GO" id="GO:0019674">
    <property type="term" value="P:NAD+ metabolic process"/>
    <property type="evidence" value="ECO:0007669"/>
    <property type="project" value="InterPro"/>
</dbReference>
<dbReference type="FunFam" id="2.60.200.30:FF:000009">
    <property type="entry name" value="Poly(P)/ATP NAD kinase"/>
    <property type="match status" value="1"/>
</dbReference>
<evidence type="ECO:0000256" key="8">
    <source>
        <dbReference type="SAM" id="MobiDB-lite"/>
    </source>
</evidence>
<dbReference type="Pfam" id="PF20143">
    <property type="entry name" value="NAD_kinase_C"/>
    <property type="match status" value="1"/>
</dbReference>
<dbReference type="STRING" id="2020962.A0A2N1J9Q3"/>
<evidence type="ECO:0008006" key="11">
    <source>
        <dbReference type="Google" id="ProtNLM"/>
    </source>
</evidence>
<dbReference type="PANTHER" id="PTHR20275:SF0">
    <property type="entry name" value="NAD KINASE"/>
    <property type="match status" value="1"/>
</dbReference>
<dbReference type="GO" id="GO:0003951">
    <property type="term" value="F:NAD+ kinase activity"/>
    <property type="evidence" value="ECO:0007669"/>
    <property type="project" value="InterPro"/>
</dbReference>
<dbReference type="Proteomes" id="UP000232875">
    <property type="component" value="Unassembled WGS sequence"/>
</dbReference>
<reference evidence="9 10" key="1">
    <citation type="submission" date="2017-10" db="EMBL/GenBank/DDBJ databases">
        <title>A novel species of cold-tolerant Malassezia isolated from bats.</title>
        <authorList>
            <person name="Lorch J.M."/>
            <person name="Palmer J.M."/>
            <person name="Vanderwolf K.J."/>
            <person name="Schmidt K.Z."/>
            <person name="Verant M.L."/>
            <person name="Weller T.J."/>
            <person name="Blehert D.S."/>
        </authorList>
    </citation>
    <scope>NUCLEOTIDE SEQUENCE [LARGE SCALE GENOMIC DNA]</scope>
    <source>
        <strain evidence="9 10">NWHC:44797-103</strain>
    </source>
</reference>
<feature type="region of interest" description="Disordered" evidence="8">
    <location>
        <begin position="623"/>
        <end position="658"/>
    </location>
</feature>
<keyword evidence="7" id="KW-0520">NAD</keyword>
<keyword evidence="5" id="KW-0067">ATP-binding</keyword>
<dbReference type="PANTHER" id="PTHR20275">
    <property type="entry name" value="NAD KINASE"/>
    <property type="match status" value="1"/>
</dbReference>
<keyword evidence="2" id="KW-0808">Transferase</keyword>
<evidence type="ECO:0000256" key="3">
    <source>
        <dbReference type="ARBA" id="ARBA00022741"/>
    </source>
</evidence>
<evidence type="ECO:0000256" key="4">
    <source>
        <dbReference type="ARBA" id="ARBA00022777"/>
    </source>
</evidence>
<evidence type="ECO:0000256" key="5">
    <source>
        <dbReference type="ARBA" id="ARBA00022840"/>
    </source>
</evidence>
<proteinExistence type="inferred from homology"/>
<dbReference type="SUPFAM" id="SSF111331">
    <property type="entry name" value="NAD kinase/diacylglycerol kinase-like"/>
    <property type="match status" value="1"/>
</dbReference>